<dbReference type="SMART" id="SM00382">
    <property type="entry name" value="AAA"/>
    <property type="match status" value="1"/>
</dbReference>
<dbReference type="SUPFAM" id="SSF52540">
    <property type="entry name" value="P-loop containing nucleoside triphosphate hydrolases"/>
    <property type="match status" value="1"/>
</dbReference>
<keyword evidence="4" id="KW-1185">Reference proteome</keyword>
<dbReference type="InterPro" id="IPR000523">
    <property type="entry name" value="Mg_chelatse_chII-like_cat_dom"/>
</dbReference>
<dbReference type="Pfam" id="PF13541">
    <property type="entry name" value="ChlI"/>
    <property type="match status" value="1"/>
</dbReference>
<protein>
    <submittedName>
        <fullName evidence="3">YifB family Mg chelatase-like AAA ATPase</fullName>
    </submittedName>
</protein>
<dbReference type="Gene3D" id="3.40.50.300">
    <property type="entry name" value="P-loop containing nucleotide triphosphate hydrolases"/>
    <property type="match status" value="1"/>
</dbReference>
<evidence type="ECO:0000259" key="2">
    <source>
        <dbReference type="SMART" id="SM00382"/>
    </source>
</evidence>
<comment type="similarity">
    <text evidence="1">Belongs to the Mg-chelatase subunits D/I family. ComM subfamily.</text>
</comment>
<feature type="domain" description="AAA+ ATPase" evidence="2">
    <location>
        <begin position="213"/>
        <end position="395"/>
    </location>
</feature>
<dbReference type="SUPFAM" id="SSF54211">
    <property type="entry name" value="Ribosomal protein S5 domain 2-like"/>
    <property type="match status" value="1"/>
</dbReference>
<dbReference type="InterPro" id="IPR003593">
    <property type="entry name" value="AAA+_ATPase"/>
</dbReference>
<dbReference type="PANTHER" id="PTHR32039:SF7">
    <property type="entry name" value="COMPETENCE PROTEIN COMM"/>
    <property type="match status" value="1"/>
</dbReference>
<dbReference type="PANTHER" id="PTHR32039">
    <property type="entry name" value="MAGNESIUM-CHELATASE SUBUNIT CHLI"/>
    <property type="match status" value="1"/>
</dbReference>
<dbReference type="InterPro" id="IPR020568">
    <property type="entry name" value="Ribosomal_Su5_D2-typ_SF"/>
</dbReference>
<dbReference type="InterPro" id="IPR045006">
    <property type="entry name" value="CHLI-like"/>
</dbReference>
<accession>A0ABS5PT84</accession>
<dbReference type="RefSeq" id="WP_213238245.1">
    <property type="nucleotide sequence ID" value="NZ_JAHBCL010000039.1"/>
</dbReference>
<proteinExistence type="inferred from homology"/>
<dbReference type="NCBIfam" id="TIGR00368">
    <property type="entry name" value="YifB family Mg chelatase-like AAA ATPase"/>
    <property type="match status" value="1"/>
</dbReference>
<reference evidence="3 4" key="1">
    <citation type="submission" date="2021-05" db="EMBL/GenBank/DDBJ databases">
        <title>Fusibacter ferrireducens sp. nov., an anaerobic, sulfur- and Fe-reducing bacterium isolated from the mangrove sediment.</title>
        <authorList>
            <person name="Qiu D."/>
        </authorList>
    </citation>
    <scope>NUCLEOTIDE SEQUENCE [LARGE SCALE GENOMIC DNA]</scope>
    <source>
        <strain evidence="3 4">DSM 12116</strain>
    </source>
</reference>
<dbReference type="InterPro" id="IPR014721">
    <property type="entry name" value="Ribsml_uS5_D2-typ_fold_subgr"/>
</dbReference>
<dbReference type="Gene3D" id="3.30.230.10">
    <property type="match status" value="1"/>
</dbReference>
<gene>
    <name evidence="3" type="ORF">KHM83_16990</name>
</gene>
<dbReference type="CDD" id="cd00009">
    <property type="entry name" value="AAA"/>
    <property type="match status" value="1"/>
</dbReference>
<evidence type="ECO:0000313" key="3">
    <source>
        <dbReference type="EMBL" id="MBS7528385.1"/>
    </source>
</evidence>
<dbReference type="Pfam" id="PF13335">
    <property type="entry name" value="Mg_chelatase_C"/>
    <property type="match status" value="1"/>
</dbReference>
<dbReference type="InterPro" id="IPR004482">
    <property type="entry name" value="Mg_chelat-rel"/>
</dbReference>
<dbReference type="Proteomes" id="UP000746471">
    <property type="component" value="Unassembled WGS sequence"/>
</dbReference>
<dbReference type="EMBL" id="JAHBCL010000039">
    <property type="protein sequence ID" value="MBS7528385.1"/>
    <property type="molecule type" value="Genomic_DNA"/>
</dbReference>
<sequence length="492" mass="54263">MYSKLSSAVMIGIDGYHVEVETHLQNGMPQYHIVGLPGPIIRESKERVRAAIVNSGMAFPLMRMTQNMSPAHLKKEGAQLDLALALGILAAQNEVLSKRLSSFGVIGELTLDGMLKPVSGIYSLLEGFRSKGIDKVIMPADNVCPRDVYEEMMLYGVSSLKELVEALMTDALMPSVRQDAANQAEKTDETSIDYSEIIGQANAVRALEIALAGHHNILFVGPPGCGKTMILKRLKTVLTKPSVAERIEISKIHGLTNPEMHVANILNRPIRTPHHTISRAGMLGGGLKCLPGEVSKAHLGILVLDELSEFKTEVIDALREPLSTGEIALTKGQNHVVFPAAFQLVATMNPCFCGYKGSQYKACTCSESRLRQYHAKLSGPMLDRMDMIVYMDRVPADVFRQKSECVDSTAMASNICRYQLIKQNKHTMLEETIQNKLHAYYENGKLSLRSLSKIEAIARTIAGLEGSTCVNEQHLFEAIYYYGENLRQTEAQ</sequence>
<comment type="caution">
    <text evidence="3">The sequence shown here is derived from an EMBL/GenBank/DDBJ whole genome shotgun (WGS) entry which is preliminary data.</text>
</comment>
<evidence type="ECO:0000256" key="1">
    <source>
        <dbReference type="ARBA" id="ARBA00006354"/>
    </source>
</evidence>
<dbReference type="InterPro" id="IPR027417">
    <property type="entry name" value="P-loop_NTPase"/>
</dbReference>
<dbReference type="Pfam" id="PF01078">
    <property type="entry name" value="Mg_chelatase"/>
    <property type="match status" value="1"/>
</dbReference>
<dbReference type="InterPro" id="IPR025158">
    <property type="entry name" value="Mg_chelat-rel_C"/>
</dbReference>
<evidence type="ECO:0000313" key="4">
    <source>
        <dbReference type="Proteomes" id="UP000746471"/>
    </source>
</evidence>
<organism evidence="3 4">
    <name type="scientific">Fusibacter paucivorans</name>
    <dbReference type="NCBI Taxonomy" id="76009"/>
    <lineage>
        <taxon>Bacteria</taxon>
        <taxon>Bacillati</taxon>
        <taxon>Bacillota</taxon>
        <taxon>Clostridia</taxon>
        <taxon>Eubacteriales</taxon>
        <taxon>Eubacteriales Family XII. Incertae Sedis</taxon>
        <taxon>Fusibacter</taxon>
    </lineage>
</organism>
<name>A0ABS5PT84_9FIRM</name>